<accession>A0A087CFT8</accession>
<comment type="caution">
    <text evidence="3">The sequence shown here is derived from an EMBL/GenBank/DDBJ whole genome shotgun (WGS) entry which is preliminary data.</text>
</comment>
<feature type="region of interest" description="Disordered" evidence="1">
    <location>
        <begin position="243"/>
        <end position="326"/>
    </location>
</feature>
<name>A0A087CFT8_9BIFI</name>
<keyword evidence="2" id="KW-0812">Transmembrane</keyword>
<evidence type="ECO:0000313" key="4">
    <source>
        <dbReference type="Proteomes" id="UP000029050"/>
    </source>
</evidence>
<protein>
    <recommendedName>
        <fullName evidence="5">Membrane associated protein</fullName>
    </recommendedName>
</protein>
<feature type="region of interest" description="Disordered" evidence="1">
    <location>
        <begin position="154"/>
        <end position="195"/>
    </location>
</feature>
<organism evidence="3 4">
    <name type="scientific">Bifidobacterium psychraerophilum</name>
    <dbReference type="NCBI Taxonomy" id="218140"/>
    <lineage>
        <taxon>Bacteria</taxon>
        <taxon>Bacillati</taxon>
        <taxon>Actinomycetota</taxon>
        <taxon>Actinomycetes</taxon>
        <taxon>Bifidobacteriales</taxon>
        <taxon>Bifidobacteriaceae</taxon>
        <taxon>Bifidobacterium</taxon>
    </lineage>
</organism>
<gene>
    <name evidence="3" type="ORF">BPSY_0986</name>
</gene>
<feature type="transmembrane region" description="Helical" evidence="2">
    <location>
        <begin position="6"/>
        <end position="23"/>
    </location>
</feature>
<feature type="compositionally biased region" description="Basic and acidic residues" evidence="1">
    <location>
        <begin position="412"/>
        <end position="435"/>
    </location>
</feature>
<keyword evidence="4" id="KW-1185">Reference proteome</keyword>
<proteinExistence type="predicted"/>
<feature type="compositionally biased region" description="Low complexity" evidence="1">
    <location>
        <begin position="292"/>
        <end position="304"/>
    </location>
</feature>
<keyword evidence="2" id="KW-0472">Membrane</keyword>
<feature type="compositionally biased region" description="Basic and acidic residues" evidence="1">
    <location>
        <begin position="243"/>
        <end position="270"/>
    </location>
</feature>
<feature type="region of interest" description="Disordered" evidence="1">
    <location>
        <begin position="57"/>
        <end position="83"/>
    </location>
</feature>
<feature type="compositionally biased region" description="Low complexity" evidence="1">
    <location>
        <begin position="174"/>
        <end position="187"/>
    </location>
</feature>
<feature type="compositionally biased region" description="Polar residues" evidence="1">
    <location>
        <begin position="365"/>
        <end position="377"/>
    </location>
</feature>
<dbReference type="AlphaFoldDB" id="A0A087CFT8"/>
<feature type="transmembrane region" description="Helical" evidence="2">
    <location>
        <begin position="126"/>
        <end position="143"/>
    </location>
</feature>
<keyword evidence="2" id="KW-1133">Transmembrane helix</keyword>
<evidence type="ECO:0000313" key="3">
    <source>
        <dbReference type="EMBL" id="KFI82138.1"/>
    </source>
</evidence>
<feature type="compositionally biased region" description="Basic and acidic residues" evidence="1">
    <location>
        <begin position="305"/>
        <end position="326"/>
    </location>
</feature>
<evidence type="ECO:0008006" key="5">
    <source>
        <dbReference type="Google" id="ProtNLM"/>
    </source>
</evidence>
<evidence type="ECO:0000256" key="2">
    <source>
        <dbReference type="SAM" id="Phobius"/>
    </source>
</evidence>
<evidence type="ECO:0000256" key="1">
    <source>
        <dbReference type="SAM" id="MobiDB-lite"/>
    </source>
</evidence>
<dbReference type="EMBL" id="JGZI01000009">
    <property type="protein sequence ID" value="KFI82138.1"/>
    <property type="molecule type" value="Genomic_DNA"/>
</dbReference>
<feature type="region of interest" description="Disordered" evidence="1">
    <location>
        <begin position="352"/>
        <end position="455"/>
    </location>
</feature>
<feature type="transmembrane region" description="Helical" evidence="2">
    <location>
        <begin position="102"/>
        <end position="120"/>
    </location>
</feature>
<dbReference type="STRING" id="218140.BPSY_0986"/>
<sequence length="464" mass="50109">MDYDSLSSIVLAVMAAVLILGWLPRRTIRGMKRASEHREDRYSSSLHIVGANDATRFSDGGSQQTKGLSMGSQQHRNDSAHTQERIARIRTMRREAVRRRQIVVSVLVVVTAVVVVLAFSMQFSPLFIMIPALLLVVVLALGAKASADARRWEQDLADSRRNKPTQQQERPRTGVGDDVAVGGDSAAGKGGYDQAQPVYTTLSRTDALSAEHADRIDHASGSSKDEGLTNVLAASEIHDVLRKAQQDKQRALTQRQERRDRQEALHDAQADQKQPTPNESERGNAVKAPVEQSPSPADAASAMDDAQRADQPSAHEKAEVADATKELHVISPSPALDAFEMAASQDLISFSLGGSRDASEGDVQEAQSLEIKSQRQVSKAVPKQRKPLGGGSVNQRIAADADAKAADAQAVEAKEVAQDPDRDETLATGRFHDAETTADVDAPEQTSDSLGVSLESILARRVRS</sequence>
<dbReference type="Proteomes" id="UP000029050">
    <property type="component" value="Unassembled WGS sequence"/>
</dbReference>
<feature type="compositionally biased region" description="Polar residues" evidence="1">
    <location>
        <begin position="60"/>
        <end position="74"/>
    </location>
</feature>
<reference evidence="3 4" key="1">
    <citation type="submission" date="2014-03" db="EMBL/GenBank/DDBJ databases">
        <title>Genomics of Bifidobacteria.</title>
        <authorList>
            <person name="Ventura M."/>
            <person name="Milani C."/>
            <person name="Lugli G.A."/>
        </authorList>
    </citation>
    <scope>NUCLEOTIDE SEQUENCE [LARGE SCALE GENOMIC DNA]</scope>
    <source>
        <strain evidence="3 4">LMG 21775</strain>
    </source>
</reference>
<dbReference type="eggNOG" id="ENOG5032VSG">
    <property type="taxonomic scope" value="Bacteria"/>
</dbReference>